<comment type="cofactor">
    <cofactor evidence="1">
        <name>pyridoxal 5'-phosphate</name>
        <dbReference type="ChEBI" id="CHEBI:597326"/>
    </cofactor>
</comment>
<dbReference type="GO" id="GO:0018114">
    <property type="term" value="F:threonine racemase activity"/>
    <property type="evidence" value="ECO:0007669"/>
    <property type="project" value="TreeGrafter"/>
</dbReference>
<protein>
    <submittedName>
        <fullName evidence="6">Threonine dehydratase</fullName>
    </submittedName>
</protein>
<keyword evidence="3" id="KW-0663">Pyridoxal phosphate</keyword>
<dbReference type="GO" id="GO:0030378">
    <property type="term" value="F:serine racemase activity"/>
    <property type="evidence" value="ECO:0007669"/>
    <property type="project" value="TreeGrafter"/>
</dbReference>
<organism evidence="6 7">
    <name type="scientific">Thermophagus xiamenensis</name>
    <dbReference type="NCBI Taxonomy" id="385682"/>
    <lineage>
        <taxon>Bacteria</taxon>
        <taxon>Pseudomonadati</taxon>
        <taxon>Bacteroidota</taxon>
        <taxon>Bacteroidia</taxon>
        <taxon>Marinilabiliales</taxon>
        <taxon>Marinilabiliaceae</taxon>
        <taxon>Thermophagus</taxon>
    </lineage>
</organism>
<dbReference type="PANTHER" id="PTHR43050">
    <property type="entry name" value="SERINE / THREONINE RACEMASE FAMILY MEMBER"/>
    <property type="match status" value="1"/>
</dbReference>
<evidence type="ECO:0000313" key="7">
    <source>
        <dbReference type="Proteomes" id="UP000181976"/>
    </source>
</evidence>
<dbReference type="STRING" id="385682.SAMN05444380_11627"/>
<proteinExistence type="inferred from homology"/>
<sequence>MSTIITFREIQQAYQRIHPFINRTPVVTNASLNTLLETTIYFKCENRQKCGVFKFRGATNAVQSLTPEQAKNGVATHSSGNHAAALAMAAMQRNIPAYIVMPRDAPKTKVENVERHGGKITFCEPTLQAREEELKKVVEKTDATFIHPYDCAEVICGQGTATMEMIEDYGSFDIIMTPVGGGGLLSGTALAAKSMLRNVQVIAGEPANADDAFRSLNAGHIIPSQNPDTIADGLKTSLGKLNFQIINQFVDKIITVSEEAIRKAMVLLQQHTGMLAEPSSAVPLAAIMENKEIFKNKKIGLILSGGNITKETFDSLTKAGD</sequence>
<name>A0A1I2CHS7_9BACT</name>
<evidence type="ECO:0000256" key="4">
    <source>
        <dbReference type="ARBA" id="ARBA00023239"/>
    </source>
</evidence>
<reference evidence="6 7" key="1">
    <citation type="submission" date="2016-10" db="EMBL/GenBank/DDBJ databases">
        <authorList>
            <person name="de Groot N.N."/>
        </authorList>
    </citation>
    <scope>NUCLEOTIDE SEQUENCE [LARGE SCALE GENOMIC DNA]</scope>
    <source>
        <strain evidence="6 7">DSM 19012</strain>
    </source>
</reference>
<dbReference type="InterPro" id="IPR036052">
    <property type="entry name" value="TrpB-like_PALP_sf"/>
</dbReference>
<comment type="similarity">
    <text evidence="2">Belongs to the serine/threonine dehydratase family.</text>
</comment>
<keyword evidence="7" id="KW-1185">Reference proteome</keyword>
<evidence type="ECO:0000313" key="6">
    <source>
        <dbReference type="EMBL" id="SFE67881.1"/>
    </source>
</evidence>
<dbReference type="EMBL" id="FONA01000016">
    <property type="protein sequence ID" value="SFE67881.1"/>
    <property type="molecule type" value="Genomic_DNA"/>
</dbReference>
<dbReference type="GO" id="GO:0005524">
    <property type="term" value="F:ATP binding"/>
    <property type="evidence" value="ECO:0007669"/>
    <property type="project" value="TreeGrafter"/>
</dbReference>
<dbReference type="PANTHER" id="PTHR43050:SF1">
    <property type="entry name" value="SERINE RACEMASE"/>
    <property type="match status" value="1"/>
</dbReference>
<dbReference type="Proteomes" id="UP000181976">
    <property type="component" value="Unassembled WGS sequence"/>
</dbReference>
<dbReference type="GO" id="GO:0070179">
    <property type="term" value="P:D-serine biosynthetic process"/>
    <property type="evidence" value="ECO:0007669"/>
    <property type="project" value="TreeGrafter"/>
</dbReference>
<feature type="domain" description="Tryptophan synthase beta chain-like PALP" evidence="5">
    <location>
        <begin position="19"/>
        <end position="305"/>
    </location>
</feature>
<dbReference type="AlphaFoldDB" id="A0A1I2CHS7"/>
<dbReference type="CDD" id="cd01562">
    <property type="entry name" value="Thr-dehyd"/>
    <property type="match status" value="1"/>
</dbReference>
<dbReference type="Pfam" id="PF00291">
    <property type="entry name" value="PALP"/>
    <property type="match status" value="1"/>
</dbReference>
<evidence type="ECO:0000256" key="1">
    <source>
        <dbReference type="ARBA" id="ARBA00001933"/>
    </source>
</evidence>
<evidence type="ECO:0000256" key="3">
    <source>
        <dbReference type="ARBA" id="ARBA00022898"/>
    </source>
</evidence>
<accession>A0A1I2CHS7</accession>
<dbReference type="InParanoid" id="A0A1I2CHS7"/>
<evidence type="ECO:0000256" key="2">
    <source>
        <dbReference type="ARBA" id="ARBA00010869"/>
    </source>
</evidence>
<dbReference type="SUPFAM" id="SSF53686">
    <property type="entry name" value="Tryptophan synthase beta subunit-like PLP-dependent enzymes"/>
    <property type="match status" value="1"/>
</dbReference>
<dbReference type="InterPro" id="IPR001926">
    <property type="entry name" value="TrpB-like_PALP"/>
</dbReference>
<keyword evidence="4" id="KW-0456">Lyase</keyword>
<dbReference type="GO" id="GO:0000287">
    <property type="term" value="F:magnesium ion binding"/>
    <property type="evidence" value="ECO:0007669"/>
    <property type="project" value="TreeGrafter"/>
</dbReference>
<dbReference type="FunFam" id="3.40.50.1100:FF:000007">
    <property type="entry name" value="L-threonine dehydratase catabolic TdcB"/>
    <property type="match status" value="1"/>
</dbReference>
<dbReference type="GO" id="GO:0003941">
    <property type="term" value="F:L-serine ammonia-lyase activity"/>
    <property type="evidence" value="ECO:0007669"/>
    <property type="project" value="TreeGrafter"/>
</dbReference>
<dbReference type="Gene3D" id="3.40.50.1100">
    <property type="match status" value="2"/>
</dbReference>
<dbReference type="RefSeq" id="WP_010527613.1">
    <property type="nucleotide sequence ID" value="NZ_AFSL01000056.1"/>
</dbReference>
<dbReference type="FunCoup" id="A0A1I2CHS7">
    <property type="interactions" value="466"/>
</dbReference>
<evidence type="ECO:0000259" key="5">
    <source>
        <dbReference type="Pfam" id="PF00291"/>
    </source>
</evidence>
<dbReference type="eggNOG" id="COG1171">
    <property type="taxonomic scope" value="Bacteria"/>
</dbReference>
<dbReference type="GO" id="GO:0030170">
    <property type="term" value="F:pyridoxal phosphate binding"/>
    <property type="evidence" value="ECO:0007669"/>
    <property type="project" value="TreeGrafter"/>
</dbReference>
<dbReference type="OrthoDB" id="9811476at2"/>
<gene>
    <name evidence="6" type="ORF">SAMN05444380_11627</name>
</gene>